<organism evidence="1 2">
    <name type="scientific">Colletotrichum nymphaeae SA-01</name>
    <dbReference type="NCBI Taxonomy" id="1460502"/>
    <lineage>
        <taxon>Eukaryota</taxon>
        <taxon>Fungi</taxon>
        <taxon>Dikarya</taxon>
        <taxon>Ascomycota</taxon>
        <taxon>Pezizomycotina</taxon>
        <taxon>Sordariomycetes</taxon>
        <taxon>Hypocreomycetidae</taxon>
        <taxon>Glomerellales</taxon>
        <taxon>Glomerellaceae</taxon>
        <taxon>Colletotrichum</taxon>
        <taxon>Colletotrichum acutatum species complex</taxon>
    </lineage>
</organism>
<evidence type="ECO:0000313" key="2">
    <source>
        <dbReference type="Proteomes" id="UP000070054"/>
    </source>
</evidence>
<evidence type="ECO:0000313" key="1">
    <source>
        <dbReference type="EMBL" id="KXH64716.1"/>
    </source>
</evidence>
<protein>
    <submittedName>
        <fullName evidence="1">Uncharacterized protein</fullName>
    </submittedName>
</protein>
<accession>A0A135UWC7</accession>
<dbReference type="EMBL" id="JEMN01000059">
    <property type="protein sequence ID" value="KXH64716.1"/>
    <property type="molecule type" value="Genomic_DNA"/>
</dbReference>
<name>A0A135UWC7_9PEZI</name>
<comment type="caution">
    <text evidence="1">The sequence shown here is derived from an EMBL/GenBank/DDBJ whole genome shotgun (WGS) entry which is preliminary data.</text>
</comment>
<reference evidence="1 2" key="1">
    <citation type="submission" date="2014-02" db="EMBL/GenBank/DDBJ databases">
        <title>The genome sequence of Colletotrichum nymphaeae SA-01.</title>
        <authorList>
            <person name="Baroncelli R."/>
            <person name="Thon M.R."/>
        </authorList>
    </citation>
    <scope>NUCLEOTIDE SEQUENCE [LARGE SCALE GENOMIC DNA]</scope>
    <source>
        <strain evidence="1 2">SA-01</strain>
    </source>
</reference>
<proteinExistence type="predicted"/>
<dbReference type="AlphaFoldDB" id="A0A135UWC7"/>
<dbReference type="Proteomes" id="UP000070054">
    <property type="component" value="Unassembled WGS sequence"/>
</dbReference>
<gene>
    <name evidence="1" type="ORF">CNYM01_02030</name>
</gene>
<keyword evidence="2" id="KW-1185">Reference proteome</keyword>
<sequence>MYPVPYLTTLPPYHLTHSFPSFPPAWGHDTPTPAPTPTAELNQCCTPQPQSWTSKLPDFRLINHLHALKSLPSGCVPDDAGFNTSKPPPYRYLLVITHKTTNRLPWHAWLPSVTRETKCFTQIAKVFE</sequence>